<dbReference type="EMBL" id="JABEBT010000003">
    <property type="protein sequence ID" value="KAF7639814.1"/>
    <property type="molecule type" value="Genomic_DNA"/>
</dbReference>
<keyword evidence="2" id="KW-0732">Signal</keyword>
<evidence type="ECO:0000256" key="1">
    <source>
        <dbReference type="SAM" id="MobiDB-lite"/>
    </source>
</evidence>
<name>A0A8T0A178_9BILA</name>
<dbReference type="AlphaFoldDB" id="A0A8T0A178"/>
<evidence type="ECO:0000313" key="4">
    <source>
        <dbReference type="Proteomes" id="UP000605970"/>
    </source>
</evidence>
<comment type="caution">
    <text evidence="3">The sequence shown here is derived from an EMBL/GenBank/DDBJ whole genome shotgun (WGS) entry which is preliminary data.</text>
</comment>
<sequence length="155" mass="18478">MSKITTKIFLKIITFLLFLLATTLNSSNAGSVRRHNRHHQQQKKDRVPISTDSSSSSSNYSKTNRFTSKYPTKLRKFREDIGHKNNDDDIVERRRWLEELFGKKGQIWRFVVKLNILFLSSIFNKIVEIKIIFVLYYPFRRENVPLVVEDVYEFF</sequence>
<feature type="compositionally biased region" description="Basic residues" evidence="1">
    <location>
        <begin position="32"/>
        <end position="41"/>
    </location>
</feature>
<gene>
    <name evidence="3" type="ORF">Mgra_00000734</name>
</gene>
<evidence type="ECO:0008006" key="5">
    <source>
        <dbReference type="Google" id="ProtNLM"/>
    </source>
</evidence>
<proteinExistence type="predicted"/>
<feature type="chain" id="PRO_5035928848" description="Transmembrane protein" evidence="2">
    <location>
        <begin position="30"/>
        <end position="155"/>
    </location>
</feature>
<feature type="compositionally biased region" description="Low complexity" evidence="1">
    <location>
        <begin position="50"/>
        <end position="61"/>
    </location>
</feature>
<keyword evidence="4" id="KW-1185">Reference proteome</keyword>
<evidence type="ECO:0000313" key="3">
    <source>
        <dbReference type="EMBL" id="KAF7639814.1"/>
    </source>
</evidence>
<dbReference type="OrthoDB" id="5903635at2759"/>
<feature type="signal peptide" evidence="2">
    <location>
        <begin position="1"/>
        <end position="29"/>
    </location>
</feature>
<organism evidence="3 4">
    <name type="scientific">Meloidogyne graminicola</name>
    <dbReference type="NCBI Taxonomy" id="189291"/>
    <lineage>
        <taxon>Eukaryota</taxon>
        <taxon>Metazoa</taxon>
        <taxon>Ecdysozoa</taxon>
        <taxon>Nematoda</taxon>
        <taxon>Chromadorea</taxon>
        <taxon>Rhabditida</taxon>
        <taxon>Tylenchina</taxon>
        <taxon>Tylenchomorpha</taxon>
        <taxon>Tylenchoidea</taxon>
        <taxon>Meloidogynidae</taxon>
        <taxon>Meloidogyninae</taxon>
        <taxon>Meloidogyne</taxon>
    </lineage>
</organism>
<dbReference type="Proteomes" id="UP000605970">
    <property type="component" value="Unassembled WGS sequence"/>
</dbReference>
<protein>
    <recommendedName>
        <fullName evidence="5">Transmembrane protein</fullName>
    </recommendedName>
</protein>
<accession>A0A8T0A178</accession>
<feature type="region of interest" description="Disordered" evidence="1">
    <location>
        <begin position="30"/>
        <end position="65"/>
    </location>
</feature>
<reference evidence="3" key="1">
    <citation type="journal article" date="2020" name="Ecol. Evol.">
        <title>Genome structure and content of the rice root-knot nematode (Meloidogyne graminicola).</title>
        <authorList>
            <person name="Phan N.T."/>
            <person name="Danchin E.G.J."/>
            <person name="Klopp C."/>
            <person name="Perfus-Barbeoch L."/>
            <person name="Kozlowski D.K."/>
            <person name="Koutsovoulos G.D."/>
            <person name="Lopez-Roques C."/>
            <person name="Bouchez O."/>
            <person name="Zahm M."/>
            <person name="Besnard G."/>
            <person name="Bellafiore S."/>
        </authorList>
    </citation>
    <scope>NUCLEOTIDE SEQUENCE</scope>
    <source>
        <strain evidence="3">VN-18</strain>
    </source>
</reference>
<evidence type="ECO:0000256" key="2">
    <source>
        <dbReference type="SAM" id="SignalP"/>
    </source>
</evidence>